<keyword evidence="2" id="KW-1185">Reference proteome</keyword>
<gene>
    <name evidence="1" type="ORF">OCTVUL_1B010173</name>
</gene>
<organism evidence="1 2">
    <name type="scientific">Octopus vulgaris</name>
    <name type="common">Common octopus</name>
    <dbReference type="NCBI Taxonomy" id="6645"/>
    <lineage>
        <taxon>Eukaryota</taxon>
        <taxon>Metazoa</taxon>
        <taxon>Spiralia</taxon>
        <taxon>Lophotrochozoa</taxon>
        <taxon>Mollusca</taxon>
        <taxon>Cephalopoda</taxon>
        <taxon>Coleoidea</taxon>
        <taxon>Octopodiformes</taxon>
        <taxon>Octopoda</taxon>
        <taxon>Incirrata</taxon>
        <taxon>Octopodidae</taxon>
        <taxon>Octopus</taxon>
    </lineage>
</organism>
<dbReference type="Proteomes" id="UP001162480">
    <property type="component" value="Chromosome 19"/>
</dbReference>
<sequence length="90" mass="10189">MNIQHMSYKNEIQFFGINTTTGKHLNLNNLEEAYTCLKQFKAKIDSDDVEDVKKKPTFLSTCGVEVIINLKDVPFPANDQKIASEIILKG</sequence>
<protein>
    <submittedName>
        <fullName evidence="1">Uncharacterized protein</fullName>
    </submittedName>
</protein>
<name>A0AA36FFR3_OCTVU</name>
<proteinExistence type="predicted"/>
<dbReference type="AlphaFoldDB" id="A0AA36FFR3"/>
<accession>A0AA36FFR3</accession>
<dbReference type="EMBL" id="OX597832">
    <property type="protein sequence ID" value="CAI9736790.1"/>
    <property type="molecule type" value="Genomic_DNA"/>
</dbReference>
<evidence type="ECO:0000313" key="2">
    <source>
        <dbReference type="Proteomes" id="UP001162480"/>
    </source>
</evidence>
<evidence type="ECO:0000313" key="1">
    <source>
        <dbReference type="EMBL" id="CAI9736790.1"/>
    </source>
</evidence>
<reference evidence="1" key="1">
    <citation type="submission" date="2023-08" db="EMBL/GenBank/DDBJ databases">
        <authorList>
            <person name="Alioto T."/>
            <person name="Alioto T."/>
            <person name="Gomez Garrido J."/>
        </authorList>
    </citation>
    <scope>NUCLEOTIDE SEQUENCE</scope>
</reference>